<dbReference type="Pfam" id="PF00501">
    <property type="entry name" value="AMP-binding"/>
    <property type="match status" value="1"/>
</dbReference>
<keyword evidence="3" id="KW-1185">Reference proteome</keyword>
<protein>
    <submittedName>
        <fullName evidence="4">2-succinylbenzoate--CoA ligase, chloroplastic/peroxisomal isoform X1</fullName>
    </submittedName>
</protein>
<dbReference type="SUPFAM" id="SSF56801">
    <property type="entry name" value="Acetyl-CoA synthetase-like"/>
    <property type="match status" value="1"/>
</dbReference>
<dbReference type="PANTHER" id="PTHR43201">
    <property type="entry name" value="ACYL-COA SYNTHETASE"/>
    <property type="match status" value="1"/>
</dbReference>
<feature type="domain" description="AMP-dependent synthetase/ligase" evidence="2">
    <location>
        <begin position="21"/>
        <end position="399"/>
    </location>
</feature>
<dbReference type="PROSITE" id="PS00455">
    <property type="entry name" value="AMP_BINDING"/>
    <property type="match status" value="1"/>
</dbReference>
<dbReference type="GO" id="GO:0006631">
    <property type="term" value="P:fatty acid metabolic process"/>
    <property type="evidence" value="ECO:0007669"/>
    <property type="project" value="TreeGrafter"/>
</dbReference>
<dbReference type="InterPro" id="IPR020845">
    <property type="entry name" value="AMP-binding_CS"/>
</dbReference>
<proteinExistence type="predicted"/>
<evidence type="ECO:0000256" key="1">
    <source>
        <dbReference type="SAM" id="MobiDB-lite"/>
    </source>
</evidence>
<name>A0A6J1CXK8_MOMCH</name>
<dbReference type="OrthoDB" id="10253115at2759"/>
<dbReference type="Gene3D" id="3.40.50.12780">
    <property type="entry name" value="N-terminal domain of ligase-like"/>
    <property type="match status" value="1"/>
</dbReference>
<gene>
    <name evidence="4" type="primary">LOC111015751</name>
</gene>
<evidence type="ECO:0000313" key="4">
    <source>
        <dbReference type="RefSeq" id="XP_022146565.1"/>
    </source>
</evidence>
<dbReference type="CDD" id="cd04433">
    <property type="entry name" value="AFD_class_I"/>
    <property type="match status" value="1"/>
</dbReference>
<accession>A0A6J1CXK8</accession>
<dbReference type="GeneID" id="111015751"/>
<reference evidence="4" key="1">
    <citation type="submission" date="2025-08" db="UniProtKB">
        <authorList>
            <consortium name="RefSeq"/>
        </authorList>
    </citation>
    <scope>IDENTIFICATION</scope>
    <source>
        <strain evidence="4">OHB3-1</strain>
    </source>
</reference>
<dbReference type="AlphaFoldDB" id="A0A6J1CXK8"/>
<evidence type="ECO:0000259" key="2">
    <source>
        <dbReference type="Pfam" id="PF00501"/>
    </source>
</evidence>
<dbReference type="InterPro" id="IPR042099">
    <property type="entry name" value="ANL_N_sf"/>
</dbReference>
<dbReference type="PANTHER" id="PTHR43201:SF32">
    <property type="entry name" value="2-SUCCINYLBENZOATE--COA LIGASE, CHLOROPLASTIC_PEROXISOMAL"/>
    <property type="match status" value="1"/>
</dbReference>
<evidence type="ECO:0000313" key="3">
    <source>
        <dbReference type="Proteomes" id="UP000504603"/>
    </source>
</evidence>
<dbReference type="Proteomes" id="UP000504603">
    <property type="component" value="Unplaced"/>
</dbReference>
<organism evidence="3 4">
    <name type="scientific">Momordica charantia</name>
    <name type="common">Bitter gourd</name>
    <name type="synonym">Balsam pear</name>
    <dbReference type="NCBI Taxonomy" id="3673"/>
    <lineage>
        <taxon>Eukaryota</taxon>
        <taxon>Viridiplantae</taxon>
        <taxon>Streptophyta</taxon>
        <taxon>Embryophyta</taxon>
        <taxon>Tracheophyta</taxon>
        <taxon>Spermatophyta</taxon>
        <taxon>Magnoliopsida</taxon>
        <taxon>eudicotyledons</taxon>
        <taxon>Gunneridae</taxon>
        <taxon>Pentapetalae</taxon>
        <taxon>rosids</taxon>
        <taxon>fabids</taxon>
        <taxon>Cucurbitales</taxon>
        <taxon>Cucurbitaceae</taxon>
        <taxon>Momordiceae</taxon>
        <taxon>Momordica</taxon>
    </lineage>
</organism>
<dbReference type="RefSeq" id="XP_022146565.1">
    <property type="nucleotide sequence ID" value="XM_022290873.1"/>
</dbReference>
<dbReference type="GO" id="GO:0031956">
    <property type="term" value="F:medium-chain fatty acid-CoA ligase activity"/>
    <property type="evidence" value="ECO:0007669"/>
    <property type="project" value="TreeGrafter"/>
</dbReference>
<feature type="region of interest" description="Disordered" evidence="1">
    <location>
        <begin position="638"/>
        <end position="663"/>
    </location>
</feature>
<sequence>MTNYSDAHICQCLTRIATARRASPVTIAGTRLQTGQQFVESVFALALGLLDLGLLPGHVVAISAFNSDWYLEWLLAVAFVGGISAPLNYRWSVEEAISAMVAVQPVMLVIDEGCCQWYTKLQNDDIPSLRWHVLIGSHLPCYDKTRGALTSEELKKHYVINLPPNFLHAPDGAAVICFTSGTTGRPKGVTITHSALIVQALAKVAIVGYSEDDVYLHTAPLCHIGGLSSAIAMLMLGARHILIPKFEDKSAAEAIDLYGVTSLITVPAMMADLISLIREKDNCKGRESVKKILNGGGGLPLELIKDALKIFPRAKLVSAYGMTETCSSLTFLTLYDPMRETSIPHFHSYEHSKCHSIYQPEGVCVGKPAPHIEMKISLDGSSHVGRILTRGPHLMLRYYDKISPRPSNDVNEVWFDTGDIGSIDDNGNLWLVGRSNGRIKSGGENIYPEEGHCSTSYTNIDSSCEVDYTNEFTTNEIFKSREALISWTREVGKRNGLVIVIKTSDAGVNGRRPRISFGCERSGSYRRTSKLEVLGDRKARKLTGTKKCGCPFLLKGQKLTTDDDWIVKVVCGVHNHLAIKNMEGHSFAGRLSQEENEILMNLSRSSVRPKDILNTLKSRDARNASTMKTIYNARHRQKRVEKERKPDMQQLFGGENSIATSGS</sequence>
<dbReference type="KEGG" id="mcha:111015751"/>
<dbReference type="InterPro" id="IPR000873">
    <property type="entry name" value="AMP-dep_synth/lig_dom"/>
</dbReference>
<keyword evidence="4" id="KW-0436">Ligase</keyword>